<dbReference type="PROSITE" id="PS50005">
    <property type="entry name" value="TPR"/>
    <property type="match status" value="5"/>
</dbReference>
<dbReference type="RefSeq" id="WP_090543032.1">
    <property type="nucleotide sequence ID" value="NZ_FNSR01000001.1"/>
</dbReference>
<evidence type="ECO:0000313" key="2">
    <source>
        <dbReference type="EMBL" id="SEL99387.1"/>
    </source>
</evidence>
<protein>
    <submittedName>
        <fullName evidence="2">Flp pilus assembly protein TadD, contains TPR repeats</fullName>
    </submittedName>
</protein>
<dbReference type="Proteomes" id="UP000199120">
    <property type="component" value="Unassembled WGS sequence"/>
</dbReference>
<gene>
    <name evidence="2" type="ORF">SAMN05192542_12061</name>
</gene>
<organism evidence="2 3">
    <name type="scientific">Paraburkholderia caballeronis</name>
    <dbReference type="NCBI Taxonomy" id="416943"/>
    <lineage>
        <taxon>Bacteria</taxon>
        <taxon>Pseudomonadati</taxon>
        <taxon>Pseudomonadota</taxon>
        <taxon>Betaproteobacteria</taxon>
        <taxon>Burkholderiales</taxon>
        <taxon>Burkholderiaceae</taxon>
        <taxon>Paraburkholderia</taxon>
    </lineage>
</organism>
<feature type="repeat" description="TPR" evidence="1">
    <location>
        <begin position="252"/>
        <end position="285"/>
    </location>
</feature>
<dbReference type="PANTHER" id="PTHR44809">
    <property type="match status" value="1"/>
</dbReference>
<feature type="repeat" description="TPR" evidence="1">
    <location>
        <begin position="320"/>
        <end position="353"/>
    </location>
</feature>
<proteinExistence type="predicted"/>
<reference evidence="3" key="1">
    <citation type="submission" date="2016-10" db="EMBL/GenBank/DDBJ databases">
        <authorList>
            <person name="Varghese N."/>
            <person name="Submissions S."/>
        </authorList>
    </citation>
    <scope>NUCLEOTIDE SEQUENCE [LARGE SCALE GENOMIC DNA]</scope>
    <source>
        <strain evidence="3">LMG 26416</strain>
    </source>
</reference>
<dbReference type="InterPro" id="IPR011990">
    <property type="entry name" value="TPR-like_helical_dom_sf"/>
</dbReference>
<feature type="repeat" description="TPR" evidence="1">
    <location>
        <begin position="354"/>
        <end position="387"/>
    </location>
</feature>
<dbReference type="Pfam" id="PF13432">
    <property type="entry name" value="TPR_16"/>
    <property type="match status" value="2"/>
</dbReference>
<dbReference type="Gene3D" id="1.25.40.10">
    <property type="entry name" value="Tetratricopeptide repeat domain"/>
    <property type="match status" value="5"/>
</dbReference>
<dbReference type="OrthoDB" id="9814129at2"/>
<feature type="repeat" description="TPR" evidence="1">
    <location>
        <begin position="116"/>
        <end position="149"/>
    </location>
</feature>
<dbReference type="PANTHER" id="PTHR44809:SF1">
    <property type="entry name" value="PROTEIN O-MANNOSYL-TRANSFERASE TMTC1"/>
    <property type="match status" value="1"/>
</dbReference>
<dbReference type="InterPro" id="IPR019734">
    <property type="entry name" value="TPR_rpt"/>
</dbReference>
<dbReference type="Pfam" id="PF13181">
    <property type="entry name" value="TPR_8"/>
    <property type="match status" value="1"/>
</dbReference>
<dbReference type="Gene3D" id="3.40.50.2000">
    <property type="entry name" value="Glycogen Phosphorylase B"/>
    <property type="match status" value="1"/>
</dbReference>
<keyword evidence="3" id="KW-1185">Reference proteome</keyword>
<dbReference type="InterPro" id="IPR052943">
    <property type="entry name" value="TMTC_O-mannosyl-trnsfr"/>
</dbReference>
<dbReference type="STRING" id="416943.SAMN05445871_1165"/>
<accession>A0A1H7USH0</accession>
<dbReference type="EMBL" id="FOAJ01000020">
    <property type="protein sequence ID" value="SEL99387.1"/>
    <property type="molecule type" value="Genomic_DNA"/>
</dbReference>
<keyword evidence="1" id="KW-0802">TPR repeat</keyword>
<feature type="repeat" description="TPR" evidence="1">
    <location>
        <begin position="286"/>
        <end position="319"/>
    </location>
</feature>
<dbReference type="SUPFAM" id="SSF48452">
    <property type="entry name" value="TPR-like"/>
    <property type="match status" value="2"/>
</dbReference>
<dbReference type="SUPFAM" id="SSF53756">
    <property type="entry name" value="UDP-Glycosyltransferase/glycogen phosphorylase"/>
    <property type="match status" value="1"/>
</dbReference>
<sequence>MSNPRVHPSDPGQLAAALCQAGRFSEALAVATQVLDADDANVPPGARLHALHLAATSSLGLQQMADAEAYWRRALELDPTLAAAYGGLGLLTKMQKRTAETEALYRAWATHWPDNAEAHNNHGVALQELGRLADAEAAYRRALEIRADYLEARYNLGLVLQAAQRPQEAEQAYQALIASHLAHSQSQRELGDALKEQGKLAEAEAAYQRSRVSHASYPLAFNNLAALLKARGSLPEAELAIRCAIALRPDLADAHNTLGVILDKLERWSDAEAAFGEALSLNPNFAECHYNLGIVQHAQKRLPEAEASYRRSLELKPNAVETLSNLGAVLHESGRAREAAVAYQQALALRPDLAATHYSLGIVHKGLGQLDEAEAALRQALVLQPGYGDAKFALSTLLLSMERFDDAWPLYESRYDLPRFVHHHTLSIVQCPRWQGESLEGRSLLVWQEDGLGDMIQFGRYFAALKARGVARIAVACMPALHRLVASIDGVDEVFDNTAGKTRSAEFDCWTSLLSVPLHVGTHGNVPVAYLKPDPARVEHWRAQLDALPAGPRIGLVWKGNPRHHNDAHRSIPSLAQLAPLWNVPGARFVSLQKGQGEDDAQQPPADQPLLHLGTALTDLADSAAIVAQLDLVICVDTAIAHVAGSVGTPCWVMLPAHDLDWRWGHAGNDTRWYPGMRLFRQPPGAQWPDLIEQVAHACATAFA</sequence>
<evidence type="ECO:0000313" key="3">
    <source>
        <dbReference type="Proteomes" id="UP000199120"/>
    </source>
</evidence>
<evidence type="ECO:0000256" key="1">
    <source>
        <dbReference type="PROSITE-ProRule" id="PRU00339"/>
    </source>
</evidence>
<dbReference type="AlphaFoldDB" id="A0A1H7USH0"/>
<dbReference type="SMART" id="SM00028">
    <property type="entry name" value="TPR"/>
    <property type="match status" value="11"/>
</dbReference>
<dbReference type="Pfam" id="PF13414">
    <property type="entry name" value="TPR_11"/>
    <property type="match status" value="1"/>
</dbReference>
<name>A0A1H7USH0_9BURK</name>